<dbReference type="EMBL" id="JBHSCW010000003">
    <property type="protein sequence ID" value="MFC4351709.1"/>
    <property type="molecule type" value="Genomic_DNA"/>
</dbReference>
<evidence type="ECO:0000256" key="2">
    <source>
        <dbReference type="ARBA" id="ARBA00022692"/>
    </source>
</evidence>
<proteinExistence type="predicted"/>
<dbReference type="Gene3D" id="1.20.120.1630">
    <property type="match status" value="1"/>
</dbReference>
<dbReference type="EC" id="2.1.1.334" evidence="6"/>
<dbReference type="GO" id="GO:0004671">
    <property type="term" value="F:protein C-terminal S-isoprenylcysteine carboxyl O-methyltransferase activity"/>
    <property type="evidence" value="ECO:0007669"/>
    <property type="project" value="UniProtKB-EC"/>
</dbReference>
<sequence length="163" mass="18389">MPEPPQSQPDRETAGVIAPPPLIFVSILAAGLATDFLVYRMPTGLPLLPRGLVSVVLTGLAILIVLAAWLHFRRAGTPVEPWRTSTALVTDGIYGWSRNPMYLAMVLFYLAIALAVNSLVTMLFLLPLLVLLHYGVIRREERYLERKFGAAYRSYRQRVRRWI</sequence>
<dbReference type="InterPro" id="IPR007318">
    <property type="entry name" value="Phopholipid_MeTrfase"/>
</dbReference>
<dbReference type="Pfam" id="PF04191">
    <property type="entry name" value="PEMT"/>
    <property type="match status" value="1"/>
</dbReference>
<name>A0ABV8UME8_9PROT</name>
<dbReference type="PANTHER" id="PTHR12714:SF24">
    <property type="entry name" value="SLR1182 PROTEIN"/>
    <property type="match status" value="1"/>
</dbReference>
<evidence type="ECO:0000256" key="5">
    <source>
        <dbReference type="SAM" id="Phobius"/>
    </source>
</evidence>
<dbReference type="RefSeq" id="WP_382422033.1">
    <property type="nucleotide sequence ID" value="NZ_JBHSCW010000003.1"/>
</dbReference>
<dbReference type="Proteomes" id="UP001595799">
    <property type="component" value="Unassembled WGS sequence"/>
</dbReference>
<dbReference type="EC" id="2.1.1.100" evidence="6"/>
<comment type="subcellular location">
    <subcellularLocation>
        <location evidence="1">Endomembrane system</location>
        <topology evidence="1">Multi-pass membrane protein</topology>
    </subcellularLocation>
</comment>
<keyword evidence="4 5" id="KW-0472">Membrane</keyword>
<organism evidence="6 7">
    <name type="scientific">Fodinicurvata halophila</name>
    <dbReference type="NCBI Taxonomy" id="1419723"/>
    <lineage>
        <taxon>Bacteria</taxon>
        <taxon>Pseudomonadati</taxon>
        <taxon>Pseudomonadota</taxon>
        <taxon>Alphaproteobacteria</taxon>
        <taxon>Rhodospirillales</taxon>
        <taxon>Rhodovibrionaceae</taxon>
        <taxon>Fodinicurvata</taxon>
    </lineage>
</organism>
<reference evidence="7" key="1">
    <citation type="journal article" date="2019" name="Int. J. Syst. Evol. Microbiol.">
        <title>The Global Catalogue of Microorganisms (GCM) 10K type strain sequencing project: providing services to taxonomists for standard genome sequencing and annotation.</title>
        <authorList>
            <consortium name="The Broad Institute Genomics Platform"/>
            <consortium name="The Broad Institute Genome Sequencing Center for Infectious Disease"/>
            <person name="Wu L."/>
            <person name="Ma J."/>
        </authorList>
    </citation>
    <scope>NUCLEOTIDE SEQUENCE [LARGE SCALE GENOMIC DNA]</scope>
    <source>
        <strain evidence="7">CECT 8472</strain>
    </source>
</reference>
<keyword evidence="7" id="KW-1185">Reference proteome</keyword>
<evidence type="ECO:0000313" key="7">
    <source>
        <dbReference type="Proteomes" id="UP001595799"/>
    </source>
</evidence>
<keyword evidence="6" id="KW-0489">Methyltransferase</keyword>
<evidence type="ECO:0000256" key="4">
    <source>
        <dbReference type="ARBA" id="ARBA00023136"/>
    </source>
</evidence>
<comment type="caution">
    <text evidence="6">The sequence shown here is derived from an EMBL/GenBank/DDBJ whole genome shotgun (WGS) entry which is preliminary data.</text>
</comment>
<gene>
    <name evidence="6" type="ORF">ACFOW6_09170</name>
</gene>
<feature type="transmembrane region" description="Helical" evidence="5">
    <location>
        <begin position="20"/>
        <end position="39"/>
    </location>
</feature>
<dbReference type="GO" id="GO:0032259">
    <property type="term" value="P:methylation"/>
    <property type="evidence" value="ECO:0007669"/>
    <property type="project" value="UniProtKB-KW"/>
</dbReference>
<evidence type="ECO:0000256" key="1">
    <source>
        <dbReference type="ARBA" id="ARBA00004127"/>
    </source>
</evidence>
<accession>A0ABV8UME8</accession>
<keyword evidence="3 5" id="KW-1133">Transmembrane helix</keyword>
<keyword evidence="6" id="KW-0808">Transferase</keyword>
<feature type="transmembrane region" description="Helical" evidence="5">
    <location>
        <begin position="106"/>
        <end position="137"/>
    </location>
</feature>
<keyword evidence="2 5" id="KW-0812">Transmembrane</keyword>
<dbReference type="PANTHER" id="PTHR12714">
    <property type="entry name" value="PROTEIN-S ISOPRENYLCYSTEINE O-METHYLTRANSFERASE"/>
    <property type="match status" value="1"/>
</dbReference>
<feature type="transmembrane region" description="Helical" evidence="5">
    <location>
        <begin position="51"/>
        <end position="72"/>
    </location>
</feature>
<evidence type="ECO:0000256" key="3">
    <source>
        <dbReference type="ARBA" id="ARBA00022989"/>
    </source>
</evidence>
<protein>
    <submittedName>
        <fullName evidence="6">Methyltransferase family protein</fullName>
        <ecNumber evidence="6">2.1.1.100</ecNumber>
        <ecNumber evidence="6">2.1.1.334</ecNumber>
    </submittedName>
</protein>
<evidence type="ECO:0000313" key="6">
    <source>
        <dbReference type="EMBL" id="MFC4351709.1"/>
    </source>
</evidence>